<keyword evidence="1 6" id="KW-1277">Toxin-antitoxin system</keyword>
<evidence type="ECO:0000256" key="3">
    <source>
        <dbReference type="ARBA" id="ARBA00022723"/>
    </source>
</evidence>
<dbReference type="InterPro" id="IPR022907">
    <property type="entry name" value="VapC_family"/>
</dbReference>
<evidence type="ECO:0000259" key="7">
    <source>
        <dbReference type="Pfam" id="PF01850"/>
    </source>
</evidence>
<dbReference type="InterPro" id="IPR029060">
    <property type="entry name" value="PIN-like_dom_sf"/>
</dbReference>
<comment type="cofactor">
    <cofactor evidence="6">
        <name>Mg(2+)</name>
        <dbReference type="ChEBI" id="CHEBI:18420"/>
    </cofactor>
</comment>
<keyword evidence="4 6" id="KW-0378">Hydrolase</keyword>
<dbReference type="AlphaFoldDB" id="A0A2M7T6S8"/>
<dbReference type="GO" id="GO:0016787">
    <property type="term" value="F:hydrolase activity"/>
    <property type="evidence" value="ECO:0007669"/>
    <property type="project" value="UniProtKB-KW"/>
</dbReference>
<protein>
    <recommendedName>
        <fullName evidence="6">Ribonuclease VapC</fullName>
        <shortName evidence="6">RNase VapC</shortName>
        <ecNumber evidence="6">3.1.-.-</ecNumber>
    </recommendedName>
    <alternativeName>
        <fullName evidence="6">Toxin VapC</fullName>
    </alternativeName>
</protein>
<feature type="domain" description="PIN" evidence="7">
    <location>
        <begin position="3"/>
        <end position="127"/>
    </location>
</feature>
<evidence type="ECO:0000313" key="9">
    <source>
        <dbReference type="Proteomes" id="UP000230956"/>
    </source>
</evidence>
<dbReference type="Pfam" id="PF01850">
    <property type="entry name" value="PIN"/>
    <property type="match status" value="1"/>
</dbReference>
<comment type="function">
    <text evidence="6">Toxic component of a toxin-antitoxin (TA) system. An RNase.</text>
</comment>
<accession>A0A2M7T6S8</accession>
<dbReference type="InterPro" id="IPR002716">
    <property type="entry name" value="PIN_dom"/>
</dbReference>
<organism evidence="8 9">
    <name type="scientific">Candidatus Aquicultor secundus</name>
    <dbReference type="NCBI Taxonomy" id="1973895"/>
    <lineage>
        <taxon>Bacteria</taxon>
        <taxon>Bacillati</taxon>
        <taxon>Actinomycetota</taxon>
        <taxon>Candidatus Aquicultoria</taxon>
        <taxon>Candidatus Aquicultorales</taxon>
        <taxon>Candidatus Aquicultoraceae</taxon>
        <taxon>Candidatus Aquicultor</taxon>
    </lineage>
</organism>
<dbReference type="RefSeq" id="WP_286677625.1">
    <property type="nucleotide sequence ID" value="NZ_MNXI01000019.1"/>
</dbReference>
<name>A0A2M7T6S8_9ACTN</name>
<feature type="binding site" evidence="6">
    <location>
        <position position="6"/>
    </location>
    <ligand>
        <name>Mg(2+)</name>
        <dbReference type="ChEBI" id="CHEBI:18420"/>
    </ligand>
</feature>
<proteinExistence type="inferred from homology"/>
<dbReference type="Proteomes" id="UP000230956">
    <property type="component" value="Unassembled WGS sequence"/>
</dbReference>
<keyword evidence="5 6" id="KW-0460">Magnesium</keyword>
<evidence type="ECO:0000256" key="5">
    <source>
        <dbReference type="ARBA" id="ARBA00022842"/>
    </source>
</evidence>
<dbReference type="HAMAP" id="MF_00265">
    <property type="entry name" value="VapC_Nob1"/>
    <property type="match status" value="1"/>
</dbReference>
<dbReference type="Gene3D" id="3.40.50.1010">
    <property type="entry name" value="5'-nuclease"/>
    <property type="match status" value="1"/>
</dbReference>
<evidence type="ECO:0000313" key="8">
    <source>
        <dbReference type="EMBL" id="PIZ36985.1"/>
    </source>
</evidence>
<sequence length="132" mass="14904">MSVFIDTSALLAVMDADDIHHMQARKAWNDIISKSEVLISHNYVLVETFALAQHRLGVEAVSLLQNDVIPILTVEWINEVNHLSGITALIAANRRKLSLVDCISFITMRKLGIKRAFTFDKHFKEQGFECVP</sequence>
<dbReference type="GO" id="GO:0000287">
    <property type="term" value="F:magnesium ion binding"/>
    <property type="evidence" value="ECO:0007669"/>
    <property type="project" value="UniProtKB-UniRule"/>
</dbReference>
<feature type="binding site" evidence="6">
    <location>
        <position position="101"/>
    </location>
    <ligand>
        <name>Mg(2+)</name>
        <dbReference type="ChEBI" id="CHEBI:18420"/>
    </ligand>
</feature>
<dbReference type="PANTHER" id="PTHR42188">
    <property type="entry name" value="23S RRNA-SPECIFIC ENDONUCLEASE VAPC20"/>
    <property type="match status" value="1"/>
</dbReference>
<gene>
    <name evidence="6" type="primary">vapC</name>
    <name evidence="8" type="ORF">COY37_07885</name>
</gene>
<comment type="similarity">
    <text evidence="6">Belongs to the PINc/VapC protein family.</text>
</comment>
<keyword evidence="3 6" id="KW-0479">Metal-binding</keyword>
<keyword evidence="2 6" id="KW-0540">Nuclease</keyword>
<evidence type="ECO:0000256" key="4">
    <source>
        <dbReference type="ARBA" id="ARBA00022801"/>
    </source>
</evidence>
<dbReference type="EC" id="3.1.-.-" evidence="6"/>
<dbReference type="GO" id="GO:0090729">
    <property type="term" value="F:toxin activity"/>
    <property type="evidence" value="ECO:0007669"/>
    <property type="project" value="UniProtKB-KW"/>
</dbReference>
<dbReference type="EMBL" id="PFNG01000183">
    <property type="protein sequence ID" value="PIZ36985.1"/>
    <property type="molecule type" value="Genomic_DNA"/>
</dbReference>
<reference evidence="9" key="1">
    <citation type="submission" date="2017-09" db="EMBL/GenBank/DDBJ databases">
        <title>Depth-based differentiation of microbial function through sediment-hosted aquifers and enrichment of novel symbionts in the deep terrestrial subsurface.</title>
        <authorList>
            <person name="Probst A.J."/>
            <person name="Ladd B."/>
            <person name="Jarett J.K."/>
            <person name="Geller-Mcgrath D.E."/>
            <person name="Sieber C.M.K."/>
            <person name="Emerson J.B."/>
            <person name="Anantharaman K."/>
            <person name="Thomas B.C."/>
            <person name="Malmstrom R."/>
            <person name="Stieglmeier M."/>
            <person name="Klingl A."/>
            <person name="Woyke T."/>
            <person name="Ryan C.M."/>
            <person name="Banfield J.F."/>
        </authorList>
    </citation>
    <scope>NUCLEOTIDE SEQUENCE [LARGE SCALE GENOMIC DNA]</scope>
</reference>
<dbReference type="InterPro" id="IPR039018">
    <property type="entry name" value="VapC20-like"/>
</dbReference>
<dbReference type="SUPFAM" id="SSF88723">
    <property type="entry name" value="PIN domain-like"/>
    <property type="match status" value="1"/>
</dbReference>
<evidence type="ECO:0000256" key="1">
    <source>
        <dbReference type="ARBA" id="ARBA00022649"/>
    </source>
</evidence>
<dbReference type="GO" id="GO:0004521">
    <property type="term" value="F:RNA endonuclease activity"/>
    <property type="evidence" value="ECO:0007669"/>
    <property type="project" value="InterPro"/>
</dbReference>
<evidence type="ECO:0000256" key="2">
    <source>
        <dbReference type="ARBA" id="ARBA00022722"/>
    </source>
</evidence>
<dbReference type="PANTHER" id="PTHR42188:SF1">
    <property type="entry name" value="23S RRNA-SPECIFIC ENDONUCLEASE VAPC20"/>
    <property type="match status" value="1"/>
</dbReference>
<comment type="caution">
    <text evidence="8">The sequence shown here is derived from an EMBL/GenBank/DDBJ whole genome shotgun (WGS) entry which is preliminary data.</text>
</comment>
<dbReference type="GO" id="GO:0016075">
    <property type="term" value="P:rRNA catabolic process"/>
    <property type="evidence" value="ECO:0007669"/>
    <property type="project" value="TreeGrafter"/>
</dbReference>
<keyword evidence="6" id="KW-0800">Toxin</keyword>
<evidence type="ECO:0000256" key="6">
    <source>
        <dbReference type="HAMAP-Rule" id="MF_00265"/>
    </source>
</evidence>